<dbReference type="EMBL" id="VBRY01000005">
    <property type="protein sequence ID" value="TLS67588.1"/>
    <property type="molecule type" value="Genomic_DNA"/>
</dbReference>
<dbReference type="PANTHER" id="PTHR47366:SF1">
    <property type="entry name" value="TWO-ON-TWO HEMOGLOBIN-3"/>
    <property type="match status" value="1"/>
</dbReference>
<protein>
    <submittedName>
        <fullName evidence="7">Group II truncated hemoglobin</fullName>
    </submittedName>
</protein>
<reference evidence="7 8" key="1">
    <citation type="journal article" date="2019" name="Appl. Environ. Microbiol.">
        <title>Environmental Evidence and Genomic Insight of Iron-oxidizing Bacteria Preference Towards More Corrosion Resistant Stainless Steel at Higher Salinities.</title>
        <authorList>
            <person name="Garrison C.E."/>
            <person name="Price K.A."/>
            <person name="Field E.K."/>
        </authorList>
    </citation>
    <scope>NUCLEOTIDE SEQUENCE [LARGE SCALE GENOMIC DNA]</scope>
    <source>
        <strain evidence="7 8">P3</strain>
    </source>
</reference>
<evidence type="ECO:0000256" key="1">
    <source>
        <dbReference type="ARBA" id="ARBA00001971"/>
    </source>
</evidence>
<dbReference type="Pfam" id="PF01152">
    <property type="entry name" value="Bac_globin"/>
    <property type="match status" value="1"/>
</dbReference>
<dbReference type="CDD" id="cd14773">
    <property type="entry name" value="TrHb2_PhHbO-like_O"/>
    <property type="match status" value="1"/>
</dbReference>
<dbReference type="GO" id="GO:0020037">
    <property type="term" value="F:heme binding"/>
    <property type="evidence" value="ECO:0007669"/>
    <property type="project" value="InterPro"/>
</dbReference>
<comment type="cofactor">
    <cofactor evidence="1">
        <name>heme</name>
        <dbReference type="ChEBI" id="CHEBI:30413"/>
    </cofactor>
</comment>
<gene>
    <name evidence="7" type="ORF">FEF65_06650</name>
</gene>
<dbReference type="Gene3D" id="1.10.490.10">
    <property type="entry name" value="Globins"/>
    <property type="match status" value="1"/>
</dbReference>
<dbReference type="InterPro" id="IPR001486">
    <property type="entry name" value="Hemoglobin_trunc"/>
</dbReference>
<comment type="caution">
    <text evidence="7">The sequence shown here is derived from an EMBL/GenBank/DDBJ whole genome shotgun (WGS) entry which is preliminary data.</text>
</comment>
<evidence type="ECO:0000256" key="4">
    <source>
        <dbReference type="ARBA" id="ARBA00022723"/>
    </source>
</evidence>
<accession>A0A5R9GPR4</accession>
<dbReference type="OrthoDB" id="5294270at2"/>
<keyword evidence="8" id="KW-1185">Reference proteome</keyword>
<dbReference type="Proteomes" id="UP000306585">
    <property type="component" value="Unassembled WGS sequence"/>
</dbReference>
<dbReference type="SUPFAM" id="SSF46458">
    <property type="entry name" value="Globin-like"/>
    <property type="match status" value="1"/>
</dbReference>
<keyword evidence="4" id="KW-0479">Metal-binding</keyword>
<keyword evidence="5" id="KW-0408">Iron</keyword>
<dbReference type="InterPro" id="IPR012292">
    <property type="entry name" value="Globin/Proto"/>
</dbReference>
<dbReference type="InterPro" id="IPR044203">
    <property type="entry name" value="GlbO/GLB3-like"/>
</dbReference>
<proteinExistence type="inferred from homology"/>
<keyword evidence="3" id="KW-0349">Heme</keyword>
<dbReference type="PANTHER" id="PTHR47366">
    <property type="entry name" value="TWO-ON-TWO HEMOGLOBIN-3"/>
    <property type="match status" value="1"/>
</dbReference>
<comment type="similarity">
    <text evidence="6">Belongs to the truncated hemoglobin family. Group II subfamily.</text>
</comment>
<dbReference type="GO" id="GO:0005344">
    <property type="term" value="F:oxygen carrier activity"/>
    <property type="evidence" value="ECO:0007669"/>
    <property type="project" value="InterPro"/>
</dbReference>
<dbReference type="InterPro" id="IPR009050">
    <property type="entry name" value="Globin-like_sf"/>
</dbReference>
<evidence type="ECO:0000313" key="8">
    <source>
        <dbReference type="Proteomes" id="UP000306585"/>
    </source>
</evidence>
<dbReference type="RefSeq" id="WP_138239021.1">
    <property type="nucleotide sequence ID" value="NZ_VBRY01000005.1"/>
</dbReference>
<dbReference type="AlphaFoldDB" id="A0A5R9GPR4"/>
<dbReference type="GO" id="GO:0019825">
    <property type="term" value="F:oxygen binding"/>
    <property type="evidence" value="ECO:0007669"/>
    <property type="project" value="InterPro"/>
</dbReference>
<evidence type="ECO:0000256" key="5">
    <source>
        <dbReference type="ARBA" id="ARBA00023004"/>
    </source>
</evidence>
<evidence type="ECO:0000313" key="7">
    <source>
        <dbReference type="EMBL" id="TLS67588.1"/>
    </source>
</evidence>
<dbReference type="GO" id="GO:0046872">
    <property type="term" value="F:metal ion binding"/>
    <property type="evidence" value="ECO:0007669"/>
    <property type="project" value="UniProtKB-KW"/>
</dbReference>
<evidence type="ECO:0000256" key="3">
    <source>
        <dbReference type="ARBA" id="ARBA00022617"/>
    </source>
</evidence>
<evidence type="ECO:0000256" key="2">
    <source>
        <dbReference type="ARBA" id="ARBA00022448"/>
    </source>
</evidence>
<evidence type="ECO:0000256" key="6">
    <source>
        <dbReference type="ARBA" id="ARBA00034496"/>
    </source>
</evidence>
<name>A0A5R9GPR4_9PROT</name>
<dbReference type="InterPro" id="IPR019795">
    <property type="entry name" value="Globin_bac-like_CS"/>
</dbReference>
<keyword evidence="2" id="KW-0813">Transport</keyword>
<organism evidence="7 8">
    <name type="scientific">Mariprofundus erugo</name>
    <dbReference type="NCBI Taxonomy" id="2528639"/>
    <lineage>
        <taxon>Bacteria</taxon>
        <taxon>Pseudomonadati</taxon>
        <taxon>Pseudomonadota</taxon>
        <taxon>Candidatius Mariprofundia</taxon>
        <taxon>Mariprofundales</taxon>
        <taxon>Mariprofundaceae</taxon>
        <taxon>Mariprofundus</taxon>
    </lineage>
</organism>
<dbReference type="PROSITE" id="PS01213">
    <property type="entry name" value="GLOBIN_FAM_2"/>
    <property type="match status" value="1"/>
</dbReference>
<sequence>MHIQDDTRTLYERIGGEENVRLLVQRFYHHMDTLPETQSIRWMHADNLQSAEEKLFLFLSGWMGGPSLYIEKYGHPRLRMRHLPFAIGAAARDQWMLCMKLALDEVVSDKPLRDELYAAFYGIADFMRNRDDGESA</sequence>